<dbReference type="EMBL" id="CADEAL010000138">
    <property type="protein sequence ID" value="CAB1415111.1"/>
    <property type="molecule type" value="Genomic_DNA"/>
</dbReference>
<evidence type="ECO:0000313" key="2">
    <source>
        <dbReference type="EMBL" id="CAB1415111.1"/>
    </source>
</evidence>
<name>A0A9N7Y722_PLEPL</name>
<sequence>MFLQHDFDPQNHSITGRDTGLHMVVSGPSNGIRATLEHFENISEGHTGQSPEEESQFDVVKPSFSFLFHSFSPAGSALNELQLHNLSGIKAKRTNPALRPNIVPF</sequence>
<dbReference type="Proteomes" id="UP001153269">
    <property type="component" value="Unassembled WGS sequence"/>
</dbReference>
<gene>
    <name evidence="2" type="ORF">PLEPLA_LOCUS2824</name>
</gene>
<evidence type="ECO:0000256" key="1">
    <source>
        <dbReference type="SAM" id="MobiDB-lite"/>
    </source>
</evidence>
<protein>
    <submittedName>
        <fullName evidence="2">Uncharacterized protein</fullName>
    </submittedName>
</protein>
<dbReference type="AlphaFoldDB" id="A0A9N7Y722"/>
<proteinExistence type="predicted"/>
<reference evidence="2" key="1">
    <citation type="submission" date="2020-03" db="EMBL/GenBank/DDBJ databases">
        <authorList>
            <person name="Weist P."/>
        </authorList>
    </citation>
    <scope>NUCLEOTIDE SEQUENCE</scope>
</reference>
<keyword evidence="3" id="KW-1185">Reference proteome</keyword>
<accession>A0A9N7Y722</accession>
<evidence type="ECO:0000313" key="3">
    <source>
        <dbReference type="Proteomes" id="UP001153269"/>
    </source>
</evidence>
<organism evidence="2 3">
    <name type="scientific">Pleuronectes platessa</name>
    <name type="common">European plaice</name>
    <dbReference type="NCBI Taxonomy" id="8262"/>
    <lineage>
        <taxon>Eukaryota</taxon>
        <taxon>Metazoa</taxon>
        <taxon>Chordata</taxon>
        <taxon>Craniata</taxon>
        <taxon>Vertebrata</taxon>
        <taxon>Euteleostomi</taxon>
        <taxon>Actinopterygii</taxon>
        <taxon>Neopterygii</taxon>
        <taxon>Teleostei</taxon>
        <taxon>Neoteleostei</taxon>
        <taxon>Acanthomorphata</taxon>
        <taxon>Carangaria</taxon>
        <taxon>Pleuronectiformes</taxon>
        <taxon>Pleuronectoidei</taxon>
        <taxon>Pleuronectidae</taxon>
        <taxon>Pleuronectes</taxon>
    </lineage>
</organism>
<feature type="region of interest" description="Disordered" evidence="1">
    <location>
        <begin position="1"/>
        <end position="20"/>
    </location>
</feature>
<comment type="caution">
    <text evidence="2">The sequence shown here is derived from an EMBL/GenBank/DDBJ whole genome shotgun (WGS) entry which is preliminary data.</text>
</comment>